<sequence>MKYRSKDTVASLLAIPQARAVDMSQIDAEKVAGRIREFKKTCKEASPEGEALRFYGLNQCMAVIAKKYGQHGVLPPHLKAVAEAYVRELVDQSERLFSYMVLINTRESRHVHGGKGDFDGKFAKEFGKEALKFNETIRGSGSSTAVDRFITNPPKMKIGPYLRSLEWCFFNGSFSGGFGGKPWGNIAKTLADAVNGVTSMEIMVDTAYTLAHNNGPMFNKGMMYGHYGETIYRVLDVQRSGQVVELCRSGTVSQFIKKSDLLPLFDAVVKEFPDEFGEYVDWIKVEKLGSVKKYPNEIKEQKIKYGEQLGPEFKNMKPSGKLEVFPEVFVTLMKRQAK</sequence>
<dbReference type="Proteomes" id="UP000241675">
    <property type="component" value="Segment"/>
</dbReference>
<name>A0A2D2W2B9_9CAUD</name>
<reference evidence="2" key="1">
    <citation type="submission" date="2017-10" db="EMBL/GenBank/DDBJ databases">
        <authorList>
            <person name="Peters D.L."/>
        </authorList>
    </citation>
    <scope>NUCLEOTIDE SEQUENCE [LARGE SCALE GENOMIC DNA]</scope>
</reference>
<reference evidence="1 2" key="2">
    <citation type="submission" date="2017-11" db="EMBL/GenBank/DDBJ databases">
        <title>Lysogenic conversion of Stenotrophomonas maltophilia by temperate phage DLP4.</title>
        <authorList>
            <person name="Dennis J."/>
            <person name="Stothard P."/>
        </authorList>
    </citation>
    <scope>NUCLEOTIDE SEQUENCE [LARGE SCALE GENOMIC DNA]</scope>
</reference>
<protein>
    <submittedName>
        <fullName evidence="1">Uncharacterized protein</fullName>
    </submittedName>
</protein>
<evidence type="ECO:0000313" key="1">
    <source>
        <dbReference type="EMBL" id="ATS92292.1"/>
    </source>
</evidence>
<proteinExistence type="predicted"/>
<gene>
    <name evidence="1" type="ORF">DLP05_142</name>
</gene>
<organism evidence="1 2">
    <name type="scientific">Stenotrophomonas phage vB_SmaS_DLP_5</name>
    <dbReference type="NCBI Taxonomy" id="2044561"/>
    <lineage>
        <taxon>Viruses</taxon>
        <taxon>Duplodnaviria</taxon>
        <taxon>Heunggongvirae</taxon>
        <taxon>Uroviricota</taxon>
        <taxon>Caudoviricetes</taxon>
        <taxon>Delepquintavirus</taxon>
        <taxon>Delepquintavirus DLP5</taxon>
    </lineage>
</organism>
<evidence type="ECO:0000313" key="2">
    <source>
        <dbReference type="Proteomes" id="UP000241675"/>
    </source>
</evidence>
<keyword evidence="2" id="KW-1185">Reference proteome</keyword>
<dbReference type="OrthoDB" id="40055at10239"/>
<dbReference type="EMBL" id="MG189906">
    <property type="protein sequence ID" value="ATS92292.1"/>
    <property type="molecule type" value="Genomic_DNA"/>
</dbReference>
<accession>A0A2D2W2B9</accession>